<evidence type="ECO:0000313" key="7">
    <source>
        <dbReference type="EMBL" id="RLW11542.1"/>
    </source>
</evidence>
<evidence type="ECO:0000256" key="4">
    <source>
        <dbReference type="ARBA" id="ARBA00022759"/>
    </source>
</evidence>
<evidence type="ECO:0000256" key="2">
    <source>
        <dbReference type="ARBA" id="ARBA00022695"/>
    </source>
</evidence>
<name>A0A3L8SYL3_CHLGU</name>
<keyword evidence="4" id="KW-0255">Endonuclease</keyword>
<dbReference type="AlphaFoldDB" id="A0A3L8SYL3"/>
<keyword evidence="8" id="KW-1185">Reference proteome</keyword>
<dbReference type="Gene3D" id="3.30.420.10">
    <property type="entry name" value="Ribonuclease H-like superfamily/Ribonuclease H"/>
    <property type="match status" value="1"/>
</dbReference>
<dbReference type="GO" id="GO:0003964">
    <property type="term" value="F:RNA-directed DNA polymerase activity"/>
    <property type="evidence" value="ECO:0007669"/>
    <property type="project" value="UniProtKB-KW"/>
</dbReference>
<gene>
    <name evidence="7" type="ORF">DV515_00001832</name>
</gene>
<dbReference type="GO" id="GO:0035613">
    <property type="term" value="F:RNA stem-loop binding"/>
    <property type="evidence" value="ECO:0007669"/>
    <property type="project" value="TreeGrafter"/>
</dbReference>
<keyword evidence="1" id="KW-0808">Transferase</keyword>
<evidence type="ECO:0000256" key="5">
    <source>
        <dbReference type="ARBA" id="ARBA00022801"/>
    </source>
</evidence>
<evidence type="ECO:0000313" key="8">
    <source>
        <dbReference type="Proteomes" id="UP000276834"/>
    </source>
</evidence>
<sequence length="128" mass="14386">MFNITKDQAKAIITICPNCQKYSLTICQGRISEFSSDVTHYTSFGHFKYFHVSIDTFSGAIFTSAHIGETDKDTIKHFLQAFSTLGIPQEIKTESQHTTGIPHSPTGQSIIKKAHRSLKHLPNNREAY</sequence>
<proteinExistence type="predicted"/>
<dbReference type="SUPFAM" id="SSF53098">
    <property type="entry name" value="Ribonuclease H-like"/>
    <property type="match status" value="1"/>
</dbReference>
<organism evidence="7 8">
    <name type="scientific">Chloebia gouldiae</name>
    <name type="common">Gouldian finch</name>
    <name type="synonym">Erythrura gouldiae</name>
    <dbReference type="NCBI Taxonomy" id="44316"/>
    <lineage>
        <taxon>Eukaryota</taxon>
        <taxon>Metazoa</taxon>
        <taxon>Chordata</taxon>
        <taxon>Craniata</taxon>
        <taxon>Vertebrata</taxon>
        <taxon>Euteleostomi</taxon>
        <taxon>Archelosauria</taxon>
        <taxon>Archosauria</taxon>
        <taxon>Dinosauria</taxon>
        <taxon>Saurischia</taxon>
        <taxon>Theropoda</taxon>
        <taxon>Coelurosauria</taxon>
        <taxon>Aves</taxon>
        <taxon>Neognathae</taxon>
        <taxon>Neoaves</taxon>
        <taxon>Telluraves</taxon>
        <taxon>Australaves</taxon>
        <taxon>Passeriformes</taxon>
        <taxon>Passeroidea</taxon>
        <taxon>Passeridae</taxon>
        <taxon>Chloebia</taxon>
    </lineage>
</organism>
<dbReference type="Proteomes" id="UP000276834">
    <property type="component" value="Unassembled WGS sequence"/>
</dbReference>
<keyword evidence="5" id="KW-0378">Hydrolase</keyword>
<keyword evidence="6" id="KW-0695">RNA-directed DNA polymerase</keyword>
<accession>A0A3L8SYL3</accession>
<evidence type="ECO:0000256" key="1">
    <source>
        <dbReference type="ARBA" id="ARBA00022679"/>
    </source>
</evidence>
<dbReference type="OrthoDB" id="9359997at2759"/>
<dbReference type="GO" id="GO:0004519">
    <property type="term" value="F:endonuclease activity"/>
    <property type="evidence" value="ECO:0007669"/>
    <property type="project" value="UniProtKB-KW"/>
</dbReference>
<dbReference type="Gene3D" id="1.10.10.200">
    <property type="match status" value="1"/>
</dbReference>
<evidence type="ECO:0000256" key="3">
    <source>
        <dbReference type="ARBA" id="ARBA00022722"/>
    </source>
</evidence>
<dbReference type="InterPro" id="IPR012337">
    <property type="entry name" value="RNaseH-like_sf"/>
</dbReference>
<keyword evidence="3" id="KW-0540">Nuclease</keyword>
<protein>
    <submittedName>
        <fullName evidence="7">Uncharacterized protein</fullName>
    </submittedName>
</protein>
<comment type="caution">
    <text evidence="7">The sequence shown here is derived from an EMBL/GenBank/DDBJ whole genome shotgun (WGS) entry which is preliminary data.</text>
</comment>
<dbReference type="InterPro" id="IPR017856">
    <property type="entry name" value="Integrase-like_N"/>
</dbReference>
<dbReference type="InterPro" id="IPR036397">
    <property type="entry name" value="RNaseH_sf"/>
</dbReference>
<keyword evidence="2" id="KW-0548">Nucleotidyltransferase</keyword>
<dbReference type="EMBL" id="QUSF01000003">
    <property type="protein sequence ID" value="RLW11542.1"/>
    <property type="molecule type" value="Genomic_DNA"/>
</dbReference>
<dbReference type="PANTHER" id="PTHR41694:SF3">
    <property type="entry name" value="RNA-DIRECTED DNA POLYMERASE-RELATED"/>
    <property type="match status" value="1"/>
</dbReference>
<dbReference type="GO" id="GO:0016787">
    <property type="term" value="F:hydrolase activity"/>
    <property type="evidence" value="ECO:0007669"/>
    <property type="project" value="UniProtKB-KW"/>
</dbReference>
<evidence type="ECO:0000256" key="6">
    <source>
        <dbReference type="ARBA" id="ARBA00022918"/>
    </source>
</evidence>
<reference evidence="7 8" key="1">
    <citation type="journal article" date="2018" name="Proc. R. Soc. B">
        <title>A non-coding region near Follistatin controls head colour polymorphism in the Gouldian finch.</title>
        <authorList>
            <person name="Toomey M.B."/>
            <person name="Marques C.I."/>
            <person name="Andrade P."/>
            <person name="Araujo P.M."/>
            <person name="Sabatino S."/>
            <person name="Gazda M.A."/>
            <person name="Afonso S."/>
            <person name="Lopes R.J."/>
            <person name="Corbo J.C."/>
            <person name="Carneiro M."/>
        </authorList>
    </citation>
    <scope>NUCLEOTIDE SEQUENCE [LARGE SCALE GENOMIC DNA]</scope>
    <source>
        <strain evidence="7">Red01</strain>
        <tissue evidence="7">Muscle</tissue>
    </source>
</reference>
<dbReference type="PANTHER" id="PTHR41694">
    <property type="entry name" value="ENDOGENOUS RETROVIRUS GROUP K MEMBER POL PROTEIN"/>
    <property type="match status" value="1"/>
</dbReference>